<feature type="compositionally biased region" description="Low complexity" evidence="2">
    <location>
        <begin position="16"/>
        <end position="25"/>
    </location>
</feature>
<dbReference type="InterPro" id="IPR003018">
    <property type="entry name" value="GAF"/>
</dbReference>
<comment type="caution">
    <text evidence="5">The sequence shown here is derived from an EMBL/GenBank/DDBJ whole genome shotgun (WGS) entry which is preliminary data.</text>
</comment>
<name>A0A931BDV1_9ACTN</name>
<evidence type="ECO:0000256" key="2">
    <source>
        <dbReference type="SAM" id="MobiDB-lite"/>
    </source>
</evidence>
<dbReference type="InterPro" id="IPR003594">
    <property type="entry name" value="HATPase_dom"/>
</dbReference>
<dbReference type="SUPFAM" id="SSF81606">
    <property type="entry name" value="PP2C-like"/>
    <property type="match status" value="1"/>
</dbReference>
<feature type="domain" description="PPM-type phosphatase" evidence="4">
    <location>
        <begin position="732"/>
        <end position="949"/>
    </location>
</feature>
<dbReference type="Pfam" id="PF13581">
    <property type="entry name" value="HATPase_c_2"/>
    <property type="match status" value="1"/>
</dbReference>
<dbReference type="InterPro" id="IPR036457">
    <property type="entry name" value="PPM-type-like_dom_sf"/>
</dbReference>
<dbReference type="InterPro" id="IPR035965">
    <property type="entry name" value="PAS-like_dom_sf"/>
</dbReference>
<dbReference type="Gene3D" id="3.60.40.10">
    <property type="entry name" value="PPM-type phosphatase domain"/>
    <property type="match status" value="1"/>
</dbReference>
<dbReference type="PANTHER" id="PTHR43156">
    <property type="entry name" value="STAGE II SPORULATION PROTEIN E-RELATED"/>
    <property type="match status" value="1"/>
</dbReference>
<dbReference type="AlphaFoldDB" id="A0A931BDV1"/>
<evidence type="ECO:0000313" key="5">
    <source>
        <dbReference type="EMBL" id="MBF9073816.1"/>
    </source>
</evidence>
<dbReference type="InterPro" id="IPR001932">
    <property type="entry name" value="PPM-type_phosphatase-like_dom"/>
</dbReference>
<dbReference type="FunFam" id="3.60.40.10:FF:000034">
    <property type="entry name" value="PAS domain S-box protein"/>
    <property type="match status" value="1"/>
</dbReference>
<dbReference type="SUPFAM" id="SSF55785">
    <property type="entry name" value="PYP-like sensor domain (PAS domain)"/>
    <property type="match status" value="1"/>
</dbReference>
<proteinExistence type="predicted"/>
<organism evidence="5 6">
    <name type="scientific">Streptacidiphilus fuscans</name>
    <dbReference type="NCBI Taxonomy" id="2789292"/>
    <lineage>
        <taxon>Bacteria</taxon>
        <taxon>Bacillati</taxon>
        <taxon>Actinomycetota</taxon>
        <taxon>Actinomycetes</taxon>
        <taxon>Kitasatosporales</taxon>
        <taxon>Streptomycetaceae</taxon>
        <taxon>Streptacidiphilus</taxon>
    </lineage>
</organism>
<dbReference type="Gene3D" id="3.30.450.40">
    <property type="match status" value="2"/>
</dbReference>
<keyword evidence="1" id="KW-0378">Hydrolase</keyword>
<dbReference type="EMBL" id="JADPRT010000026">
    <property type="protein sequence ID" value="MBF9073816.1"/>
    <property type="molecule type" value="Genomic_DNA"/>
</dbReference>
<dbReference type="Pfam" id="PF13185">
    <property type="entry name" value="GAF_2"/>
    <property type="match status" value="1"/>
</dbReference>
<dbReference type="PANTHER" id="PTHR43156:SF2">
    <property type="entry name" value="STAGE II SPORULATION PROTEIN E"/>
    <property type="match status" value="1"/>
</dbReference>
<keyword evidence="6" id="KW-1185">Reference proteome</keyword>
<feature type="domain" description="GAF" evidence="3">
    <location>
        <begin position="379"/>
        <end position="523"/>
    </location>
</feature>
<dbReference type="InterPro" id="IPR036890">
    <property type="entry name" value="HATPase_C_sf"/>
</dbReference>
<feature type="domain" description="GAF" evidence="3">
    <location>
        <begin position="538"/>
        <end position="711"/>
    </location>
</feature>
<dbReference type="SUPFAM" id="SSF55781">
    <property type="entry name" value="GAF domain-like"/>
    <property type="match status" value="2"/>
</dbReference>
<dbReference type="GO" id="GO:0016791">
    <property type="term" value="F:phosphatase activity"/>
    <property type="evidence" value="ECO:0007669"/>
    <property type="project" value="TreeGrafter"/>
</dbReference>
<dbReference type="Gene3D" id="3.30.450.20">
    <property type="entry name" value="PAS domain"/>
    <property type="match status" value="1"/>
</dbReference>
<dbReference type="CDD" id="cd16936">
    <property type="entry name" value="HATPase_RsbW-like"/>
    <property type="match status" value="1"/>
</dbReference>
<protein>
    <submittedName>
        <fullName evidence="5">SpoIIE family protein phosphatase</fullName>
    </submittedName>
</protein>
<dbReference type="Pfam" id="PF13492">
    <property type="entry name" value="GAF_3"/>
    <property type="match status" value="1"/>
</dbReference>
<dbReference type="SMART" id="SM00065">
    <property type="entry name" value="GAF"/>
    <property type="match status" value="2"/>
</dbReference>
<dbReference type="Gene3D" id="3.30.565.10">
    <property type="entry name" value="Histidine kinase-like ATPase, C-terminal domain"/>
    <property type="match status" value="1"/>
</dbReference>
<evidence type="ECO:0000259" key="3">
    <source>
        <dbReference type="SMART" id="SM00065"/>
    </source>
</evidence>
<gene>
    <name evidence="5" type="ORF">I2501_37960</name>
</gene>
<reference evidence="5" key="1">
    <citation type="submission" date="2020-11" db="EMBL/GenBank/DDBJ databases">
        <title>Isolation and identification of active actinomycetes.</title>
        <authorList>
            <person name="Yu B."/>
        </authorList>
    </citation>
    <scope>NUCLEOTIDE SEQUENCE</scope>
    <source>
        <strain evidence="5">NEAU-YB345</strain>
    </source>
</reference>
<sequence>MPGQRRAAPRARRSGRALASSGTSRQGRHHGRDGRTTPEHGRRRRRRLVGDATARAAATFEPVGRSVAAARAFVRDTLQGWGFGEVVDDAVVLVSELVTNAVVHAGTSAEVHCVRHTDSVRVEVADRYPRRSLPIYPGAEDAPADGGGAAALGLADLAAPGLSLRQAVPATVSTAELEREGGRGLLLCAALASRWGVDYTATEKRVWFSLELPARAAGTRFAGPVTPDSLLPETDASVHVAVLQVDGDGLVSAWNQDAELLFQHAAVKAVGRPFAEFAAWPQTPGTGLGIDEALRLSRWEGSYAIRRADGRLLTVYGAHLRVRDAHGSPSTVCLLVREEERAVLQAPLRAQSTESSAAGRHEGADAFLGSLMGGQAPDDLDGLLQRTVERARDMLDGDAAYLLLATDDETELEVRASTGLPSNRQRFARVPVESGAGRYGSARLPAVHEDLADSPGAVPLLTGTGLRSVLTVPLKVEGRLTGSLAVAAQAPGQYGNADALRLQFAADRIALAVESARLTELERLRRGSLSFLVEASDLLAGTLERDQTLALMAQMTVPTLASWCAVYTTSTGIDPSVPELAFVLHEDEERIDALRALLSSIAPPEPLNTPGARDWPAPGDAAMRAAMASRTLAGASTADPQSTEAAALAATTVGGETVVLPLVARNRVIGMLTLGKPADEKFRREILELAEDLSRRAALALDNARLYSERTAISRALQRSLLPPAMPRVPGVEVEVIYRAAGEGNEVGGDFYDVFPIRPGTYGFAIGDVCGTGPEAAAVTGLARHSLRLLAREGLSAPEVLQRLNAAILDEGDRGRFLTLLYGEMTPHDDGTVELSTVCAGHPLPLRLRPDGTVSAAASPQPLLGVMDDLELEAESLVLDPGDVLLCVTDGVTERREGSRMLGDDGLADVLSGCTGLTAGAVATRVLRAVERFAADPASDDMAILALRIPTH</sequence>
<dbReference type="Proteomes" id="UP000657385">
    <property type="component" value="Unassembled WGS sequence"/>
</dbReference>
<evidence type="ECO:0000259" key="4">
    <source>
        <dbReference type="SMART" id="SM00331"/>
    </source>
</evidence>
<dbReference type="InterPro" id="IPR052016">
    <property type="entry name" value="Bact_Sigma-Reg"/>
</dbReference>
<evidence type="ECO:0000256" key="1">
    <source>
        <dbReference type="ARBA" id="ARBA00022801"/>
    </source>
</evidence>
<accession>A0A931BDV1</accession>
<dbReference type="Pfam" id="PF07228">
    <property type="entry name" value="SpoIIE"/>
    <property type="match status" value="1"/>
</dbReference>
<dbReference type="SMART" id="SM00331">
    <property type="entry name" value="PP2C_SIG"/>
    <property type="match status" value="1"/>
</dbReference>
<feature type="region of interest" description="Disordered" evidence="2">
    <location>
        <begin position="1"/>
        <end position="46"/>
    </location>
</feature>
<dbReference type="InterPro" id="IPR029016">
    <property type="entry name" value="GAF-like_dom_sf"/>
</dbReference>
<evidence type="ECO:0000313" key="6">
    <source>
        <dbReference type="Proteomes" id="UP000657385"/>
    </source>
</evidence>